<evidence type="ECO:0000313" key="1">
    <source>
        <dbReference type="EMBL" id="SVE18173.1"/>
    </source>
</evidence>
<dbReference type="EMBL" id="UINC01199647">
    <property type="protein sequence ID" value="SVE18173.1"/>
    <property type="molecule type" value="Genomic_DNA"/>
</dbReference>
<proteinExistence type="predicted"/>
<protein>
    <submittedName>
        <fullName evidence="1">Uncharacterized protein</fullName>
    </submittedName>
</protein>
<organism evidence="1">
    <name type="scientific">marine metagenome</name>
    <dbReference type="NCBI Taxonomy" id="408172"/>
    <lineage>
        <taxon>unclassified sequences</taxon>
        <taxon>metagenomes</taxon>
        <taxon>ecological metagenomes</taxon>
    </lineage>
</organism>
<gene>
    <name evidence="1" type="ORF">METZ01_LOCUS471027</name>
</gene>
<sequence>MVFFIEAIVNFSSRLKLFRTVAFTNRNKLTNVLSVAKSILL</sequence>
<accession>A0A383BEB7</accession>
<dbReference type="AlphaFoldDB" id="A0A383BEB7"/>
<name>A0A383BEB7_9ZZZZ</name>
<reference evidence="1" key="1">
    <citation type="submission" date="2018-05" db="EMBL/GenBank/DDBJ databases">
        <authorList>
            <person name="Lanie J.A."/>
            <person name="Ng W.-L."/>
            <person name="Kazmierczak K.M."/>
            <person name="Andrzejewski T.M."/>
            <person name="Davidsen T.M."/>
            <person name="Wayne K.J."/>
            <person name="Tettelin H."/>
            <person name="Glass J.I."/>
            <person name="Rusch D."/>
            <person name="Podicherti R."/>
            <person name="Tsui H.-C.T."/>
            <person name="Winkler M.E."/>
        </authorList>
    </citation>
    <scope>NUCLEOTIDE SEQUENCE</scope>
</reference>